<evidence type="ECO:0000256" key="5">
    <source>
        <dbReference type="ARBA" id="ARBA00022801"/>
    </source>
</evidence>
<keyword evidence="7" id="KW-0235">DNA replication</keyword>
<evidence type="ECO:0000259" key="8">
    <source>
        <dbReference type="Pfam" id="PF00149"/>
    </source>
</evidence>
<evidence type="ECO:0000259" key="9">
    <source>
        <dbReference type="Pfam" id="PF12320"/>
    </source>
</evidence>
<dbReference type="NCBIfam" id="TIGR00619">
    <property type="entry name" value="sbcd"/>
    <property type="match status" value="1"/>
</dbReference>
<keyword evidence="5 7" id="KW-0378">Hydrolase</keyword>
<comment type="subunit">
    <text evidence="2 7">Heterodimer of SbcC and SbcD.</text>
</comment>
<dbReference type="CDD" id="cd00840">
    <property type="entry name" value="MPP_Mre11_N"/>
    <property type="match status" value="1"/>
</dbReference>
<dbReference type="PANTHER" id="PTHR30337">
    <property type="entry name" value="COMPONENT OF ATP-DEPENDENT DSDNA EXONUCLEASE"/>
    <property type="match status" value="1"/>
</dbReference>
<evidence type="ECO:0000256" key="1">
    <source>
        <dbReference type="ARBA" id="ARBA00010555"/>
    </source>
</evidence>
<keyword evidence="7" id="KW-0233">DNA recombination</keyword>
<dbReference type="SUPFAM" id="SSF56300">
    <property type="entry name" value="Metallo-dependent phosphatases"/>
    <property type="match status" value="1"/>
</dbReference>
<proteinExistence type="inferred from homology"/>
<dbReference type="RefSeq" id="WP_208058245.1">
    <property type="nucleotide sequence ID" value="NZ_JAGDYP010000002.1"/>
</dbReference>
<protein>
    <recommendedName>
        <fullName evidence="3 7">Nuclease SbcCD subunit D</fullName>
    </recommendedName>
</protein>
<evidence type="ECO:0000256" key="4">
    <source>
        <dbReference type="ARBA" id="ARBA00022722"/>
    </source>
</evidence>
<dbReference type="InterPro" id="IPR004843">
    <property type="entry name" value="Calcineurin-like_PHP"/>
</dbReference>
<organism evidence="10 11">
    <name type="scientific">Capnocytophaga bilenii</name>
    <dbReference type="NCBI Taxonomy" id="2819369"/>
    <lineage>
        <taxon>Bacteria</taxon>
        <taxon>Pseudomonadati</taxon>
        <taxon>Bacteroidota</taxon>
        <taxon>Flavobacteriia</taxon>
        <taxon>Flavobacteriales</taxon>
        <taxon>Flavobacteriaceae</taxon>
        <taxon>Capnocytophaga</taxon>
    </lineage>
</organism>
<dbReference type="Pfam" id="PF00149">
    <property type="entry name" value="Metallophos"/>
    <property type="match status" value="1"/>
</dbReference>
<evidence type="ECO:0000313" key="11">
    <source>
        <dbReference type="Proteomes" id="UP000681610"/>
    </source>
</evidence>
<comment type="similarity">
    <text evidence="1 7">Belongs to the SbcD family.</text>
</comment>
<dbReference type="Gene3D" id="3.60.21.10">
    <property type="match status" value="1"/>
</dbReference>
<evidence type="ECO:0000256" key="2">
    <source>
        <dbReference type="ARBA" id="ARBA00011322"/>
    </source>
</evidence>
<feature type="domain" description="Nuclease SbcCD subunit D C-terminal" evidence="9">
    <location>
        <begin position="284"/>
        <end position="387"/>
    </location>
</feature>
<accession>A0ABS3PWG7</accession>
<dbReference type="PANTHER" id="PTHR30337:SF0">
    <property type="entry name" value="NUCLEASE SBCCD SUBUNIT D"/>
    <property type="match status" value="1"/>
</dbReference>
<dbReference type="InterPro" id="IPR029052">
    <property type="entry name" value="Metallo-depent_PP-like"/>
</dbReference>
<evidence type="ECO:0000256" key="7">
    <source>
        <dbReference type="RuleBase" id="RU363069"/>
    </source>
</evidence>
<dbReference type="InterPro" id="IPR041796">
    <property type="entry name" value="Mre11_N"/>
</dbReference>
<dbReference type="EMBL" id="JAGDYP010000002">
    <property type="protein sequence ID" value="MBO1883615.1"/>
    <property type="molecule type" value="Genomic_DNA"/>
</dbReference>
<dbReference type="Pfam" id="PF12320">
    <property type="entry name" value="SbcD_C"/>
    <property type="match status" value="1"/>
</dbReference>
<keyword evidence="6 7" id="KW-0269">Exonuclease</keyword>
<keyword evidence="7" id="KW-0255">Endonuclease</keyword>
<keyword evidence="4 7" id="KW-0540">Nuclease</keyword>
<comment type="function">
    <text evidence="7">SbcCD cleaves DNA hairpin structures. These structures can inhibit DNA replication and are intermediates in certain DNA recombination reactions. The complex acts as a 3'-&gt;5' double strand exonuclease that can open hairpins. It also has a 5' single-strand endonuclease activity.</text>
</comment>
<dbReference type="InterPro" id="IPR004593">
    <property type="entry name" value="SbcD"/>
</dbReference>
<dbReference type="InterPro" id="IPR026843">
    <property type="entry name" value="SbcD_C"/>
</dbReference>
<gene>
    <name evidence="7" type="primary">sbcD</name>
    <name evidence="10" type="ORF">J4N46_04040</name>
</gene>
<reference evidence="10 11" key="1">
    <citation type="submission" date="2021-03" db="EMBL/GenBank/DDBJ databases">
        <title>Isolation and description of Capnocytophaga bilenii sp. nov., a novel Capnocytophaga species, isolated from a gingivitis subject.</title>
        <authorList>
            <person name="Antezack A."/>
            <person name="Monnet-Corti V."/>
            <person name="La Scola B."/>
        </authorList>
    </citation>
    <scope>NUCLEOTIDE SEQUENCE [LARGE SCALE GENOMIC DNA]</scope>
    <source>
        <strain evidence="10 11">Marseille-Q4570</strain>
    </source>
</reference>
<evidence type="ECO:0000256" key="6">
    <source>
        <dbReference type="ARBA" id="ARBA00022839"/>
    </source>
</evidence>
<comment type="caution">
    <text evidence="10">The sequence shown here is derived from an EMBL/GenBank/DDBJ whole genome shotgun (WGS) entry which is preliminary data.</text>
</comment>
<dbReference type="GO" id="GO:0004527">
    <property type="term" value="F:exonuclease activity"/>
    <property type="evidence" value="ECO:0007669"/>
    <property type="project" value="UniProtKB-KW"/>
</dbReference>
<dbReference type="InterPro" id="IPR050535">
    <property type="entry name" value="DNA_Repair-Maintenance_Comp"/>
</dbReference>
<feature type="domain" description="Calcineurin-like phosphoesterase" evidence="8">
    <location>
        <begin position="1"/>
        <end position="231"/>
    </location>
</feature>
<keyword evidence="11" id="KW-1185">Reference proteome</keyword>
<evidence type="ECO:0000256" key="3">
    <source>
        <dbReference type="ARBA" id="ARBA00013365"/>
    </source>
</evidence>
<sequence>MNLLHTADWHLGQTFYQYDRYHEHEHFLNWLLQTIENQKIDVLLISGDVFDTANPAVESLRLFYHFLHRAITRFPQLQIIATAGNHDSPVRLEMPQPLLEDTRVHLIGHVRRNLQKQIDYDSLIIPLYKGDTIVAYCLAVPFLRLGDYPKNEEQTPNYAKGVTLFYNQITQRALTIAQDKPLIAMGHLHATGAEVSDDDTAERPIIGGIEGVQTTAFPTQLQYVALGHIHKAQALGGKEYIRYSGSPLPLSFAERNYNHQVVCIQLIENKIQHIQPLAVPLHTPLLSVPAQHQNPEKVLQALQALPESAVTNSEPLPFLEVKVLLNEPSPELKSEILKAIGNKHVRLARIDVRLQQGENDAEAPLQSELALNDLQPIDVLKQIYEKKFHTSLPERYEALFEEALALVLSS</sequence>
<evidence type="ECO:0000313" key="10">
    <source>
        <dbReference type="EMBL" id="MBO1883615.1"/>
    </source>
</evidence>
<name>A0ABS3PWG7_9FLAO</name>
<dbReference type="Proteomes" id="UP000681610">
    <property type="component" value="Unassembled WGS sequence"/>
</dbReference>